<keyword evidence="3" id="KW-1185">Reference proteome</keyword>
<comment type="caution">
    <text evidence="2">The sequence shown here is derived from an EMBL/GenBank/DDBJ whole genome shotgun (WGS) entry which is preliminary data.</text>
</comment>
<feature type="compositionally biased region" description="Polar residues" evidence="1">
    <location>
        <begin position="88"/>
        <end position="97"/>
    </location>
</feature>
<dbReference type="EMBL" id="SLWM01000001">
    <property type="protein sequence ID" value="TCO32215.1"/>
    <property type="molecule type" value="Genomic_DNA"/>
</dbReference>
<name>A0ABY2BVG3_9ACTN</name>
<organism evidence="2 3">
    <name type="scientific">Kribbella orskensis</name>
    <dbReference type="NCBI Taxonomy" id="2512216"/>
    <lineage>
        <taxon>Bacteria</taxon>
        <taxon>Bacillati</taxon>
        <taxon>Actinomycetota</taxon>
        <taxon>Actinomycetes</taxon>
        <taxon>Propionibacteriales</taxon>
        <taxon>Kribbellaceae</taxon>
        <taxon>Kribbella</taxon>
    </lineage>
</organism>
<proteinExistence type="predicted"/>
<dbReference type="Gene3D" id="3.40.33.10">
    <property type="entry name" value="CAP"/>
    <property type="match status" value="1"/>
</dbReference>
<accession>A0ABY2BVG3</accession>
<feature type="compositionally biased region" description="Low complexity" evidence="1">
    <location>
        <begin position="109"/>
        <end position="140"/>
    </location>
</feature>
<feature type="region of interest" description="Disordered" evidence="1">
    <location>
        <begin position="1"/>
        <end position="23"/>
    </location>
</feature>
<feature type="region of interest" description="Disordered" evidence="1">
    <location>
        <begin position="191"/>
        <end position="234"/>
    </location>
</feature>
<evidence type="ECO:0000313" key="3">
    <source>
        <dbReference type="Proteomes" id="UP000295818"/>
    </source>
</evidence>
<gene>
    <name evidence="2" type="ORF">EV644_101858</name>
</gene>
<feature type="region of interest" description="Disordered" evidence="1">
    <location>
        <begin position="69"/>
        <end position="174"/>
    </location>
</feature>
<evidence type="ECO:0000256" key="1">
    <source>
        <dbReference type="SAM" id="MobiDB-lite"/>
    </source>
</evidence>
<dbReference type="InterPro" id="IPR035940">
    <property type="entry name" value="CAP_sf"/>
</dbReference>
<sequence length="295" mass="30236">MSERGAGARRRPSRRAASTPSRARRALVALGTLALVITPISWILLHQPQADQADASVPYVTRDDDTYIITTNQPTGATPMAPDDPGSPTASPSTRTPKPSAPVTPGDISSTTPTDGPTSGSTDGPGTGTEPSTPPSTGTTEDPDPSDRPTTTTSSSRTPTPSAPPPPADNGSMSGEEAELFSLVDEARTTNGCAPLRRNSNLTGSARNDAEGRAASGDVSETEASKAAAGGDGMSAKKAFERLRSQSSGTLFNCGLDELGVGRGDSTYKDGGFACGILGVGCKEKTRVAWVVDFK</sequence>
<evidence type="ECO:0000313" key="2">
    <source>
        <dbReference type="EMBL" id="TCO32215.1"/>
    </source>
</evidence>
<reference evidence="2 3" key="1">
    <citation type="journal article" date="2015" name="Stand. Genomic Sci.">
        <title>Genomic Encyclopedia of Bacterial and Archaeal Type Strains, Phase III: the genomes of soil and plant-associated and newly described type strains.</title>
        <authorList>
            <person name="Whitman W.B."/>
            <person name="Woyke T."/>
            <person name="Klenk H.P."/>
            <person name="Zhou Y."/>
            <person name="Lilburn T.G."/>
            <person name="Beck B.J."/>
            <person name="De Vos P."/>
            <person name="Vandamme P."/>
            <person name="Eisen J.A."/>
            <person name="Garrity G."/>
            <person name="Hugenholtz P."/>
            <person name="Kyrpides N.C."/>
        </authorList>
    </citation>
    <scope>NUCLEOTIDE SEQUENCE [LARGE SCALE GENOMIC DNA]</scope>
    <source>
        <strain evidence="2 3">VKM Ac-2538</strain>
    </source>
</reference>
<protein>
    <submittedName>
        <fullName evidence="2">Uncharacterized protein YkwD</fullName>
    </submittedName>
</protein>
<feature type="compositionally biased region" description="Low complexity" evidence="1">
    <location>
        <begin position="148"/>
        <end position="160"/>
    </location>
</feature>
<dbReference type="Proteomes" id="UP000295818">
    <property type="component" value="Unassembled WGS sequence"/>
</dbReference>